<dbReference type="EMBL" id="QFOH01000018">
    <property type="protein sequence ID" value="PZP22567.1"/>
    <property type="molecule type" value="Genomic_DNA"/>
</dbReference>
<evidence type="ECO:0000313" key="21">
    <source>
        <dbReference type="EMBL" id="PZP22567.1"/>
    </source>
</evidence>
<keyword evidence="10" id="KW-0560">Oxidoreductase</keyword>
<evidence type="ECO:0000313" key="22">
    <source>
        <dbReference type="EMBL" id="SDX62280.1"/>
    </source>
</evidence>
<evidence type="ECO:0000256" key="11">
    <source>
        <dbReference type="ARBA" id="ARBA00023136"/>
    </source>
</evidence>
<evidence type="ECO:0000256" key="9">
    <source>
        <dbReference type="ARBA" id="ARBA00022989"/>
    </source>
</evidence>
<comment type="subunit">
    <text evidence="3">Heterooctamer of two A chains, two B chains, two C chains and two D chains.</text>
</comment>
<dbReference type="RefSeq" id="WP_090230571.1">
    <property type="nucleotide sequence ID" value="NZ_FNNU01000005.1"/>
</dbReference>
<dbReference type="GO" id="GO:0009486">
    <property type="term" value="F:cytochrome bo3 ubiquinol oxidase activity"/>
    <property type="evidence" value="ECO:0007669"/>
    <property type="project" value="InterPro"/>
</dbReference>
<dbReference type="InterPro" id="IPR014206">
    <property type="entry name" value="Cyt_c_ubiqinol_oxidase_su3"/>
</dbReference>
<evidence type="ECO:0000259" key="20">
    <source>
        <dbReference type="PROSITE" id="PS50253"/>
    </source>
</evidence>
<evidence type="ECO:0000256" key="16">
    <source>
        <dbReference type="ARBA" id="ARBA00032717"/>
    </source>
</evidence>
<name>A0A2W5CZN6_9PSED</name>
<dbReference type="InterPro" id="IPR035973">
    <property type="entry name" value="Cyt_c_oxidase_su3-like_sf"/>
</dbReference>
<dbReference type="Pfam" id="PF00510">
    <property type="entry name" value="COX3"/>
    <property type="match status" value="1"/>
</dbReference>
<evidence type="ECO:0000256" key="3">
    <source>
        <dbReference type="ARBA" id="ARBA00011700"/>
    </source>
</evidence>
<accession>A0A2W5CZN6</accession>
<dbReference type="Proteomes" id="UP000249198">
    <property type="component" value="Unassembled WGS sequence"/>
</dbReference>
<sequence length="213" mass="23592">MSTDVMNDPHDSVHKHEHEDGHDDHGHNDSGPTTVFGFWLYLMTDCILFASVFATYAVLMTATAGSVSGKDIFELDYVLVETFALLFSSITYGFAMIAGQKGSKGGVINWLIVTFIFGAIFIGMEINEFHHLIVEGYGPSTSAFLSAFFALVGMHGLHVTAGLIWMIIMILQVSRQGLTPQVNTRLTCLSLFWHFLDIVWICVFTVVYLLGTL</sequence>
<dbReference type="GO" id="GO:0004129">
    <property type="term" value="F:cytochrome-c oxidase activity"/>
    <property type="evidence" value="ECO:0007669"/>
    <property type="project" value="InterPro"/>
</dbReference>
<dbReference type="EMBL" id="FNNU01000005">
    <property type="protein sequence ID" value="SDX62280.1"/>
    <property type="molecule type" value="Genomic_DNA"/>
</dbReference>
<dbReference type="SUPFAM" id="SSF81452">
    <property type="entry name" value="Cytochrome c oxidase subunit III-like"/>
    <property type="match status" value="1"/>
</dbReference>
<feature type="transmembrane region" description="Helical" evidence="19">
    <location>
        <begin position="144"/>
        <end position="171"/>
    </location>
</feature>
<dbReference type="OrthoDB" id="9810850at2"/>
<feature type="region of interest" description="Disordered" evidence="18">
    <location>
        <begin position="1"/>
        <end position="27"/>
    </location>
</feature>
<dbReference type="AlphaFoldDB" id="A0A2W5CZN6"/>
<protein>
    <recommendedName>
        <fullName evidence="4">Cytochrome bo(3) ubiquinol oxidase subunit 3</fullName>
    </recommendedName>
    <alternativeName>
        <fullName evidence="15">Cytochrome o ubiquinol oxidase subunit 3</fullName>
    </alternativeName>
    <alternativeName>
        <fullName evidence="13">Oxidase bo(3) subunit 3</fullName>
    </alternativeName>
    <alternativeName>
        <fullName evidence="16">Ubiquinol oxidase polypeptide III</fullName>
    </alternativeName>
    <alternativeName>
        <fullName evidence="14">Ubiquinol oxidase subunit 3</fullName>
    </alternativeName>
</protein>
<feature type="transmembrane region" description="Helical" evidence="19">
    <location>
        <begin position="77"/>
        <end position="95"/>
    </location>
</feature>
<keyword evidence="7 17" id="KW-0812">Transmembrane</keyword>
<dbReference type="Proteomes" id="UP000243778">
    <property type="component" value="Unassembled WGS sequence"/>
</dbReference>
<comment type="function">
    <text evidence="12">Cytochrome bo(3) ubiquinol terminal oxidase is the component of the aerobic respiratory chain of E.coli that predominates when cells are grown at high aeration. Has proton pump activity across the membrane in addition to electron transfer, pumping 2 protons/electron.</text>
</comment>
<dbReference type="InterPro" id="IPR024791">
    <property type="entry name" value="Cyt_c/ubiquinol_Oxase_su3"/>
</dbReference>
<reference evidence="21 24" key="3">
    <citation type="submission" date="2017-08" db="EMBL/GenBank/DDBJ databases">
        <title>Infants hospitalized years apart are colonized by the same room-sourced microbial strains.</title>
        <authorList>
            <person name="Brooks B."/>
            <person name="Olm M.R."/>
            <person name="Firek B.A."/>
            <person name="Baker R."/>
            <person name="Thomas B.C."/>
            <person name="Morowitz M.J."/>
            <person name="Banfield J.F."/>
        </authorList>
    </citation>
    <scope>NUCLEOTIDE SEQUENCE [LARGE SCALE GENOMIC DNA]</scope>
    <source>
        <strain evidence="21">S2_009_000_R2_77</strain>
    </source>
</reference>
<evidence type="ECO:0000256" key="6">
    <source>
        <dbReference type="ARBA" id="ARBA00022475"/>
    </source>
</evidence>
<dbReference type="InterPro" id="IPR033946">
    <property type="entry name" value="Ubiquinol_oxase_su3_dom"/>
</dbReference>
<dbReference type="InterPro" id="IPR000298">
    <property type="entry name" value="Cyt_c_oxidase-like_su3"/>
</dbReference>
<dbReference type="PANTHER" id="PTHR11403">
    <property type="entry name" value="CYTOCHROME C OXIDASE SUBUNIT III"/>
    <property type="match status" value="1"/>
</dbReference>
<evidence type="ECO:0000256" key="7">
    <source>
        <dbReference type="ARBA" id="ARBA00022692"/>
    </source>
</evidence>
<dbReference type="GO" id="GO:0005886">
    <property type="term" value="C:plasma membrane"/>
    <property type="evidence" value="ECO:0007669"/>
    <property type="project" value="UniProtKB-SubCell"/>
</dbReference>
<dbReference type="FunFam" id="1.20.120.80:FF:000001">
    <property type="entry name" value="Cytochrome (Ubi)quinol oxidase subunit III"/>
    <property type="match status" value="1"/>
</dbReference>
<evidence type="ECO:0000313" key="23">
    <source>
        <dbReference type="Proteomes" id="UP000243778"/>
    </source>
</evidence>
<keyword evidence="9 19" id="KW-1133">Transmembrane helix</keyword>
<dbReference type="CDD" id="cd02863">
    <property type="entry name" value="Ubiquinol_oxidase_III"/>
    <property type="match status" value="1"/>
</dbReference>
<comment type="similarity">
    <text evidence="2 17">Belongs to the cytochrome c oxidase subunit 3 family.</text>
</comment>
<evidence type="ECO:0000256" key="12">
    <source>
        <dbReference type="ARBA" id="ARBA00025694"/>
    </source>
</evidence>
<evidence type="ECO:0000256" key="13">
    <source>
        <dbReference type="ARBA" id="ARBA00030072"/>
    </source>
</evidence>
<reference evidence="22" key="2">
    <citation type="submission" date="2016-10" db="EMBL/GenBank/DDBJ databases">
        <authorList>
            <person name="de Groot N.N."/>
        </authorList>
    </citation>
    <scope>NUCLEOTIDE SEQUENCE [LARGE SCALE GENOMIC DNA]</scope>
    <source>
        <strain evidence="22">NRRL B-59562</strain>
    </source>
</reference>
<dbReference type="PROSITE" id="PS50253">
    <property type="entry name" value="COX3"/>
    <property type="match status" value="1"/>
</dbReference>
<evidence type="ECO:0000256" key="14">
    <source>
        <dbReference type="ARBA" id="ARBA00031884"/>
    </source>
</evidence>
<accession>A0A1H3D7K9</accession>
<evidence type="ECO:0000256" key="17">
    <source>
        <dbReference type="RuleBase" id="RU003376"/>
    </source>
</evidence>
<dbReference type="GO" id="GO:0019646">
    <property type="term" value="P:aerobic electron transport chain"/>
    <property type="evidence" value="ECO:0007669"/>
    <property type="project" value="InterPro"/>
</dbReference>
<dbReference type="STRING" id="1007099.SAMN05216287_3315"/>
<organism evidence="21 24">
    <name type="scientific">Pseudomonas kuykendallii</name>
    <dbReference type="NCBI Taxonomy" id="1007099"/>
    <lineage>
        <taxon>Bacteria</taxon>
        <taxon>Pseudomonadati</taxon>
        <taxon>Pseudomonadota</taxon>
        <taxon>Gammaproteobacteria</taxon>
        <taxon>Pseudomonadales</taxon>
        <taxon>Pseudomonadaceae</taxon>
        <taxon>Pseudomonas</taxon>
    </lineage>
</organism>
<keyword evidence="6" id="KW-1003">Cell membrane</keyword>
<keyword evidence="23" id="KW-1185">Reference proteome</keyword>
<keyword evidence="11 19" id="KW-0472">Membrane</keyword>
<proteinExistence type="inferred from homology"/>
<evidence type="ECO:0000256" key="5">
    <source>
        <dbReference type="ARBA" id="ARBA00022448"/>
    </source>
</evidence>
<gene>
    <name evidence="21" type="primary">cyoC</name>
    <name evidence="21" type="ORF">DI599_15050</name>
    <name evidence="22" type="ORF">SAMN05216287_3315</name>
</gene>
<dbReference type="PANTHER" id="PTHR11403:SF2">
    <property type="entry name" value="CYTOCHROME BO(3) UBIQUINOL OXIDASE SUBUNIT 3"/>
    <property type="match status" value="1"/>
</dbReference>
<evidence type="ECO:0000256" key="10">
    <source>
        <dbReference type="ARBA" id="ARBA00023002"/>
    </source>
</evidence>
<comment type="subcellular location">
    <subcellularLocation>
        <location evidence="1 17">Cell membrane</location>
        <topology evidence="1 17">Multi-pass membrane protein</topology>
    </subcellularLocation>
</comment>
<evidence type="ECO:0000256" key="19">
    <source>
        <dbReference type="SAM" id="Phobius"/>
    </source>
</evidence>
<evidence type="ECO:0000313" key="24">
    <source>
        <dbReference type="Proteomes" id="UP000249198"/>
    </source>
</evidence>
<dbReference type="Gene3D" id="1.20.120.80">
    <property type="entry name" value="Cytochrome c oxidase, subunit III, four-helix bundle"/>
    <property type="match status" value="1"/>
</dbReference>
<keyword evidence="5" id="KW-0813">Transport</keyword>
<evidence type="ECO:0000256" key="18">
    <source>
        <dbReference type="SAM" id="MobiDB-lite"/>
    </source>
</evidence>
<evidence type="ECO:0000256" key="1">
    <source>
        <dbReference type="ARBA" id="ARBA00004651"/>
    </source>
</evidence>
<evidence type="ECO:0000256" key="15">
    <source>
        <dbReference type="ARBA" id="ARBA00032189"/>
    </source>
</evidence>
<evidence type="ECO:0000256" key="2">
    <source>
        <dbReference type="ARBA" id="ARBA00010581"/>
    </source>
</evidence>
<dbReference type="NCBIfam" id="TIGR02842">
    <property type="entry name" value="CyoC"/>
    <property type="match status" value="1"/>
</dbReference>
<evidence type="ECO:0000256" key="8">
    <source>
        <dbReference type="ARBA" id="ARBA00022982"/>
    </source>
</evidence>
<feature type="transmembrane region" description="Helical" evidence="19">
    <location>
        <begin position="107"/>
        <end position="124"/>
    </location>
</feature>
<reference evidence="23" key="1">
    <citation type="submission" date="2016-10" db="EMBL/GenBank/DDBJ databases">
        <authorList>
            <person name="Varghese N."/>
            <person name="Submissions S."/>
        </authorList>
    </citation>
    <scope>NUCLEOTIDE SEQUENCE [LARGE SCALE GENOMIC DNA]</scope>
    <source>
        <strain evidence="23">NRRL B-59562</strain>
    </source>
</reference>
<dbReference type="InterPro" id="IPR013833">
    <property type="entry name" value="Cyt_c_oxidase_su3_a-hlx"/>
</dbReference>
<feature type="domain" description="Heme-copper oxidase subunit III family profile" evidence="20">
    <location>
        <begin position="36"/>
        <end position="212"/>
    </location>
</feature>
<feature type="transmembrane region" description="Helical" evidence="19">
    <location>
        <begin position="191"/>
        <end position="211"/>
    </location>
</feature>
<feature type="compositionally biased region" description="Basic and acidic residues" evidence="18">
    <location>
        <begin position="7"/>
        <end position="27"/>
    </location>
</feature>
<evidence type="ECO:0000256" key="4">
    <source>
        <dbReference type="ARBA" id="ARBA00014687"/>
    </source>
</evidence>
<keyword evidence="8" id="KW-0249">Electron transport</keyword>
<feature type="transmembrane region" description="Helical" evidence="19">
    <location>
        <begin position="38"/>
        <end position="57"/>
    </location>
</feature>